<dbReference type="EMBL" id="JAAMPU010000095">
    <property type="protein sequence ID" value="NMH26715.1"/>
    <property type="molecule type" value="Genomic_DNA"/>
</dbReference>
<proteinExistence type="predicted"/>
<keyword evidence="3" id="KW-1185">Reference proteome</keyword>
<comment type="caution">
    <text evidence="2">The sequence shown here is derived from an EMBL/GenBank/DDBJ whole genome shotgun (WGS) entry which is preliminary data.</text>
</comment>
<protein>
    <submittedName>
        <fullName evidence="2">Uncharacterized protein</fullName>
    </submittedName>
</protein>
<evidence type="ECO:0000313" key="3">
    <source>
        <dbReference type="Proteomes" id="UP000712080"/>
    </source>
</evidence>
<evidence type="ECO:0000256" key="1">
    <source>
        <dbReference type="SAM" id="SignalP"/>
    </source>
</evidence>
<dbReference type="RefSeq" id="WP_169525724.1">
    <property type="nucleotide sequence ID" value="NZ_JAAMPU010000095.1"/>
</dbReference>
<organism evidence="2 3">
    <name type="scientific">Flavobacterium silvaticum</name>
    <dbReference type="NCBI Taxonomy" id="1852020"/>
    <lineage>
        <taxon>Bacteria</taxon>
        <taxon>Pseudomonadati</taxon>
        <taxon>Bacteroidota</taxon>
        <taxon>Flavobacteriia</taxon>
        <taxon>Flavobacteriales</taxon>
        <taxon>Flavobacteriaceae</taxon>
        <taxon>Flavobacterium</taxon>
    </lineage>
</organism>
<dbReference type="Proteomes" id="UP000712080">
    <property type="component" value="Unassembled WGS sequence"/>
</dbReference>
<feature type="chain" id="PRO_5037845720" evidence="1">
    <location>
        <begin position="21"/>
        <end position="105"/>
    </location>
</feature>
<sequence length="105" mass="11848">MKKIIAMAAIALACSLSATAQEAKKSTTQTEVAAAQKFLGLDKQKSDILTQLMDYKHKIKEDPKSSDKVKQELPWMLEKKMEGFLSKEEMTKLKGNKELFLQITQ</sequence>
<accession>A0A972JGC7</accession>
<gene>
    <name evidence="2" type="ORF">G6047_01620</name>
</gene>
<reference evidence="2" key="1">
    <citation type="submission" date="2020-02" db="EMBL/GenBank/DDBJ databases">
        <title>Flavobacterium sp. genome.</title>
        <authorList>
            <person name="Jung H.S."/>
            <person name="Baek J.H."/>
            <person name="Jeon C.O."/>
        </authorList>
    </citation>
    <scope>NUCLEOTIDE SEQUENCE</scope>
    <source>
        <strain evidence="2">SE-s28</strain>
    </source>
</reference>
<dbReference type="AlphaFoldDB" id="A0A972JGC7"/>
<keyword evidence="1" id="KW-0732">Signal</keyword>
<name>A0A972JGC7_9FLAO</name>
<feature type="signal peptide" evidence="1">
    <location>
        <begin position="1"/>
        <end position="20"/>
    </location>
</feature>
<evidence type="ECO:0000313" key="2">
    <source>
        <dbReference type="EMBL" id="NMH26715.1"/>
    </source>
</evidence>